<evidence type="ECO:0000256" key="3">
    <source>
        <dbReference type="ARBA" id="ARBA00023004"/>
    </source>
</evidence>
<dbReference type="PANTHER" id="PTHR43273:SF8">
    <property type="entry name" value="RADICAL SAM DOMAIN PROTEIN"/>
    <property type="match status" value="1"/>
</dbReference>
<proteinExistence type="predicted"/>
<dbReference type="GO" id="GO:0051536">
    <property type="term" value="F:iron-sulfur cluster binding"/>
    <property type="evidence" value="ECO:0007669"/>
    <property type="project" value="UniProtKB-KW"/>
</dbReference>
<evidence type="ECO:0000256" key="4">
    <source>
        <dbReference type="ARBA" id="ARBA00023014"/>
    </source>
</evidence>
<dbReference type="GO" id="GO:0046872">
    <property type="term" value="F:metal ion binding"/>
    <property type="evidence" value="ECO:0007669"/>
    <property type="project" value="UniProtKB-KW"/>
</dbReference>
<dbReference type="SUPFAM" id="SSF102114">
    <property type="entry name" value="Radical SAM enzymes"/>
    <property type="match status" value="1"/>
</dbReference>
<gene>
    <name evidence="6" type="ORF">BJZ21_003999</name>
</gene>
<evidence type="ECO:0000259" key="5">
    <source>
        <dbReference type="PROSITE" id="PS51918"/>
    </source>
</evidence>
<feature type="domain" description="Radical SAM core" evidence="5">
    <location>
        <begin position="48"/>
        <end position="283"/>
    </location>
</feature>
<evidence type="ECO:0000313" key="7">
    <source>
        <dbReference type="Proteomes" id="UP000535511"/>
    </source>
</evidence>
<dbReference type="InterPro" id="IPR007197">
    <property type="entry name" value="rSAM"/>
</dbReference>
<dbReference type="PANTHER" id="PTHR43273">
    <property type="entry name" value="ANAEROBIC SULFATASE-MATURATING ENZYME HOMOLOG ASLB-RELATED"/>
    <property type="match status" value="1"/>
</dbReference>
<dbReference type="CDD" id="cd01335">
    <property type="entry name" value="Radical_SAM"/>
    <property type="match status" value="1"/>
</dbReference>
<accession>A0A7Y9E9Y6</accession>
<keyword evidence="2" id="KW-0479">Metal-binding</keyword>
<dbReference type="Gene3D" id="3.20.20.70">
    <property type="entry name" value="Aldolase class I"/>
    <property type="match status" value="1"/>
</dbReference>
<dbReference type="InterPro" id="IPR023867">
    <property type="entry name" value="Sulphatase_maturase_rSAM"/>
</dbReference>
<keyword evidence="7" id="KW-1185">Reference proteome</keyword>
<dbReference type="AlphaFoldDB" id="A0A7Y9E9Y6"/>
<dbReference type="Pfam" id="PF04055">
    <property type="entry name" value="Radical_SAM"/>
    <property type="match status" value="1"/>
</dbReference>
<sequence length="381" mass="41565">MRIVTGPSTHWMIDAGSAVRLPRWAVGRGGGLRPGLTPLLRAAQGPRPLPRYHLTVLTTTACNLGCGYCFQNVTLNEANPFQPGRIPSRTLTPEVAGRIGGFVRRQMELGEYDGLDLLVFGGEPLLNPRAVYALLEELRSFDRFRAHMVSNGVRLDRRTAIRLVELGMSEVQVTFDGPRDEHDMVRVDHRGRGTFDTILRNVGDAVEHTSLSFNLRVNVTLANATGIAEMIDEVGRRIDPRRCRLHFAVVDANQTGFDATASADDLERHFIDWHLRALSAGFRVDPPVVAKSCRYCDTVGGRDGAVVSADGKLYSCWDSAGQSGFEVGDLDSGYAPEAEIAERWVSCGYQAEGQAAALCDDLLDRAAGAVLEAGWRSGGAR</sequence>
<comment type="caution">
    <text evidence="6">The sequence shown here is derived from an EMBL/GenBank/DDBJ whole genome shotgun (WGS) entry which is preliminary data.</text>
</comment>
<dbReference type="Proteomes" id="UP000535511">
    <property type="component" value="Unassembled WGS sequence"/>
</dbReference>
<protein>
    <recommendedName>
        <fullName evidence="5">Radical SAM core domain-containing protein</fullName>
    </recommendedName>
</protein>
<name>A0A7Y9E9Y6_9ACTN</name>
<keyword evidence="3" id="KW-0408">Iron</keyword>
<keyword evidence="4" id="KW-0411">Iron-sulfur</keyword>
<dbReference type="InterPro" id="IPR013785">
    <property type="entry name" value="Aldolase_TIM"/>
</dbReference>
<dbReference type="UniPathway" id="UPA00782"/>
<dbReference type="RefSeq" id="WP_179665378.1">
    <property type="nucleotide sequence ID" value="NZ_JACCBG010000001.1"/>
</dbReference>
<keyword evidence="1" id="KW-0949">S-adenosyl-L-methionine</keyword>
<evidence type="ECO:0000256" key="1">
    <source>
        <dbReference type="ARBA" id="ARBA00022691"/>
    </source>
</evidence>
<dbReference type="SFLD" id="SFLDS00029">
    <property type="entry name" value="Radical_SAM"/>
    <property type="match status" value="1"/>
</dbReference>
<dbReference type="PROSITE" id="PS51918">
    <property type="entry name" value="RADICAL_SAM"/>
    <property type="match status" value="1"/>
</dbReference>
<evidence type="ECO:0000313" key="6">
    <source>
        <dbReference type="EMBL" id="NYD43916.1"/>
    </source>
</evidence>
<dbReference type="SFLD" id="SFLDG01067">
    <property type="entry name" value="SPASM/twitch_domain_containing"/>
    <property type="match status" value="1"/>
</dbReference>
<reference evidence="6 7" key="1">
    <citation type="submission" date="2020-07" db="EMBL/GenBank/DDBJ databases">
        <title>Sequencing the genomes of 1000 actinobacteria strains.</title>
        <authorList>
            <person name="Klenk H.-P."/>
        </authorList>
    </citation>
    <scope>NUCLEOTIDE SEQUENCE [LARGE SCALE GENOMIC DNA]</scope>
    <source>
        <strain evidence="6 7">DSM 21350</strain>
    </source>
</reference>
<dbReference type="EMBL" id="JACCBG010000001">
    <property type="protein sequence ID" value="NYD43916.1"/>
    <property type="molecule type" value="Genomic_DNA"/>
</dbReference>
<evidence type="ECO:0000256" key="2">
    <source>
        <dbReference type="ARBA" id="ARBA00022723"/>
    </source>
</evidence>
<organism evidence="6 7">
    <name type="scientific">Nocardioides panaciterrulae</name>
    <dbReference type="NCBI Taxonomy" id="661492"/>
    <lineage>
        <taxon>Bacteria</taxon>
        <taxon>Bacillati</taxon>
        <taxon>Actinomycetota</taxon>
        <taxon>Actinomycetes</taxon>
        <taxon>Propionibacteriales</taxon>
        <taxon>Nocardioidaceae</taxon>
        <taxon>Nocardioides</taxon>
    </lineage>
</organism>
<dbReference type="InterPro" id="IPR058240">
    <property type="entry name" value="rSAM_sf"/>
</dbReference>
<dbReference type="GO" id="GO:0016491">
    <property type="term" value="F:oxidoreductase activity"/>
    <property type="evidence" value="ECO:0007669"/>
    <property type="project" value="InterPro"/>
</dbReference>